<evidence type="ECO:0000256" key="1">
    <source>
        <dbReference type="ARBA" id="ARBA00001974"/>
    </source>
</evidence>
<feature type="domain" description="FAD dependent oxidoreductase" evidence="9">
    <location>
        <begin position="46"/>
        <end position="179"/>
    </location>
</feature>
<evidence type="ECO:0000256" key="3">
    <source>
        <dbReference type="ARBA" id="ARBA00022827"/>
    </source>
</evidence>
<evidence type="ECO:0000313" key="10">
    <source>
        <dbReference type="Proteomes" id="UP000095282"/>
    </source>
</evidence>
<proteinExistence type="inferred from homology"/>
<evidence type="ECO:0000256" key="7">
    <source>
        <dbReference type="ARBA" id="ARBA00038878"/>
    </source>
</evidence>
<evidence type="ECO:0000256" key="4">
    <source>
        <dbReference type="ARBA" id="ARBA00023002"/>
    </source>
</evidence>
<dbReference type="eggNOG" id="KOG2665">
    <property type="taxonomic scope" value="Eukaryota"/>
</dbReference>
<keyword evidence="3" id="KW-0274">FAD</keyword>
<accession>A0A1I7UVG1</accession>
<dbReference type="GO" id="GO:0047545">
    <property type="term" value="F:(S)-2-hydroxyglutarate dehydrogenase activity"/>
    <property type="evidence" value="ECO:0007669"/>
    <property type="project" value="UniProtKB-EC"/>
</dbReference>
<dbReference type="AlphaFoldDB" id="A0A1I7UVG1"/>
<evidence type="ECO:0000256" key="6">
    <source>
        <dbReference type="ARBA" id="ARBA00037941"/>
    </source>
</evidence>
<dbReference type="Proteomes" id="UP000095282">
    <property type="component" value="Unplaced"/>
</dbReference>
<dbReference type="InterPro" id="IPR036188">
    <property type="entry name" value="FAD/NAD-bd_sf"/>
</dbReference>
<dbReference type="SUPFAM" id="SSF51905">
    <property type="entry name" value="FAD/NAD(P)-binding domain"/>
    <property type="match status" value="1"/>
</dbReference>
<organism evidence="10 11">
    <name type="scientific">Caenorhabditis tropicalis</name>
    <dbReference type="NCBI Taxonomy" id="1561998"/>
    <lineage>
        <taxon>Eukaryota</taxon>
        <taxon>Metazoa</taxon>
        <taxon>Ecdysozoa</taxon>
        <taxon>Nematoda</taxon>
        <taxon>Chromadorea</taxon>
        <taxon>Rhabditida</taxon>
        <taxon>Rhabditina</taxon>
        <taxon>Rhabditomorpha</taxon>
        <taxon>Rhabditoidea</taxon>
        <taxon>Rhabditidae</taxon>
        <taxon>Peloderinae</taxon>
        <taxon>Caenorhabditis</taxon>
    </lineage>
</organism>
<dbReference type="STRING" id="1561998.A0A1I7UVG1"/>
<evidence type="ECO:0000313" key="11">
    <source>
        <dbReference type="WBParaSite" id="Csp11.Scaffold630.g19748.t1"/>
    </source>
</evidence>
<reference evidence="11" key="1">
    <citation type="submission" date="2016-11" db="UniProtKB">
        <authorList>
            <consortium name="WormBaseParasite"/>
        </authorList>
    </citation>
    <scope>IDENTIFICATION</scope>
</reference>
<dbReference type="EC" id="1.1.99.2" evidence="7"/>
<evidence type="ECO:0000256" key="8">
    <source>
        <dbReference type="ARBA" id="ARBA00041137"/>
    </source>
</evidence>
<sequence>MKNQQRNLGSTLGYTSWEMLNRQSFQIFRSISGPPKKSVDLSKYDHNSGVIHAGNYTPDSLKAELCVEGLDLSYKFFDEEKVSYKKTGKLIKAVEPEHVPRSETLFTRAQMNEYRDIEMIDSKRMIEIEPHCSRSLWSPHTEIVDGGYVMKMFGEDFGERGSKIYTSYPLEKIEDNLEGTAHPIQVSSDPSIDISISPSDLLEDTILRFVMNMSVDHEEAETFFKTYTDSHIKAVVPDDVLLHLTSKSITPASDISEIVLKLERSTSLVRCRELRPNRFLVNIRLTDLYTVAIQKSPSTSSKLLTSCLKLEFDRSADIFMKCFGELQSLDDNFLKSFGEWKKLSKKYGTLQGIDNYWIAALNSEGPIEKRIEALLSHSKTSEHPFATMARMICAFVKSNQLDKALEVFQTVSISGKHFKQPLESFVEKKDLKCIEQLATLVERGMIAERRRGGGQRATNKTSVEKEKTRLLSDGVHAVLTKFYGVSGQKKTKFVDKKLKKKIHRVDEQQLHELCKAIQNAWIQCADGKESLERLVVWCKSNRVEIDEKMQKRINSFSK</sequence>
<name>A0A1I7UVG1_9PELO</name>
<keyword evidence="10" id="KW-1185">Reference proteome</keyword>
<comment type="similarity">
    <text evidence="6">Belongs to the L2HGDH family.</text>
</comment>
<dbReference type="PANTHER" id="PTHR43104">
    <property type="entry name" value="L-2-HYDROXYGLUTARATE DEHYDROGENASE, MITOCHONDRIAL"/>
    <property type="match status" value="1"/>
</dbReference>
<evidence type="ECO:0000256" key="5">
    <source>
        <dbReference type="ARBA" id="ARBA00036066"/>
    </source>
</evidence>
<dbReference type="Gene3D" id="3.50.50.60">
    <property type="entry name" value="FAD/NAD(P)-binding domain"/>
    <property type="match status" value="1"/>
</dbReference>
<dbReference type="Gene3D" id="3.30.9.10">
    <property type="entry name" value="D-Amino Acid Oxidase, subunit A, domain 2"/>
    <property type="match status" value="1"/>
</dbReference>
<keyword evidence="2" id="KW-0285">Flavoprotein</keyword>
<comment type="cofactor">
    <cofactor evidence="1">
        <name>FAD</name>
        <dbReference type="ChEBI" id="CHEBI:57692"/>
    </cofactor>
</comment>
<protein>
    <recommendedName>
        <fullName evidence="8">L-2-hydroxyglutarate dehydrogenase, mitochondrial</fullName>
        <ecNumber evidence="7">1.1.99.2</ecNumber>
    </recommendedName>
</protein>
<dbReference type="PANTHER" id="PTHR43104:SF2">
    <property type="entry name" value="L-2-HYDROXYGLUTARATE DEHYDROGENASE, MITOCHONDRIAL"/>
    <property type="match status" value="1"/>
</dbReference>
<dbReference type="WBParaSite" id="Csp11.Scaffold630.g19748.t1">
    <property type="protein sequence ID" value="Csp11.Scaffold630.g19748.t1"/>
    <property type="gene ID" value="Csp11.Scaffold630.g19748"/>
</dbReference>
<keyword evidence="4" id="KW-0560">Oxidoreductase</keyword>
<comment type="catalytic activity">
    <reaction evidence="5">
        <text>(S)-2-hydroxyglutarate + A = 2-oxoglutarate + AH2</text>
        <dbReference type="Rhea" id="RHEA:21252"/>
        <dbReference type="ChEBI" id="CHEBI:13193"/>
        <dbReference type="ChEBI" id="CHEBI:16782"/>
        <dbReference type="ChEBI" id="CHEBI:16810"/>
        <dbReference type="ChEBI" id="CHEBI:17499"/>
        <dbReference type="EC" id="1.1.99.2"/>
    </reaction>
</comment>
<dbReference type="Pfam" id="PF01266">
    <property type="entry name" value="DAO"/>
    <property type="match status" value="1"/>
</dbReference>
<evidence type="ECO:0000259" key="9">
    <source>
        <dbReference type="Pfam" id="PF01266"/>
    </source>
</evidence>
<dbReference type="InterPro" id="IPR006076">
    <property type="entry name" value="FAD-dep_OxRdtase"/>
</dbReference>
<evidence type="ECO:0000256" key="2">
    <source>
        <dbReference type="ARBA" id="ARBA00022630"/>
    </source>
</evidence>